<dbReference type="PANTHER" id="PTHR45755:SF4">
    <property type="entry name" value="ZINC TRANSPORTER 7"/>
    <property type="match status" value="1"/>
</dbReference>
<feature type="transmembrane region" description="Helical" evidence="8">
    <location>
        <begin position="324"/>
        <end position="341"/>
    </location>
</feature>
<feature type="transmembrane region" description="Helical" evidence="8">
    <location>
        <begin position="29"/>
        <end position="55"/>
    </location>
</feature>
<dbReference type="EMBL" id="CTRI01000004">
    <property type="protein sequence ID" value="CQR29608.1"/>
    <property type="molecule type" value="Genomic_DNA"/>
</dbReference>
<feature type="region of interest" description="Disordered" evidence="7">
    <location>
        <begin position="157"/>
        <end position="176"/>
    </location>
</feature>
<keyword evidence="2" id="KW-0813">Transport</keyword>
<keyword evidence="3 8" id="KW-0812">Transmembrane</keyword>
<evidence type="ECO:0000256" key="1">
    <source>
        <dbReference type="ARBA" id="ARBA00004141"/>
    </source>
</evidence>
<dbReference type="InterPro" id="IPR058533">
    <property type="entry name" value="Cation_efflux_TM"/>
</dbReference>
<keyword evidence="5" id="KW-0406">Ion transport</keyword>
<name>A0ABP1Z610_THIA3</name>
<organism evidence="10 11">
    <name type="scientific">Thiomonas arsenitoxydans (strain DSM 22701 / CIP 110005 / 3As)</name>
    <dbReference type="NCBI Taxonomy" id="426114"/>
    <lineage>
        <taxon>Bacteria</taxon>
        <taxon>Pseudomonadati</taxon>
        <taxon>Pseudomonadota</taxon>
        <taxon>Betaproteobacteria</taxon>
        <taxon>Burkholderiales</taxon>
        <taxon>Thiomonas</taxon>
    </lineage>
</organism>
<keyword evidence="4 8" id="KW-1133">Transmembrane helix</keyword>
<accession>A0ABP1Z610</accession>
<evidence type="ECO:0000256" key="3">
    <source>
        <dbReference type="ARBA" id="ARBA00022692"/>
    </source>
</evidence>
<feature type="transmembrane region" description="Helical" evidence="8">
    <location>
        <begin position="292"/>
        <end position="312"/>
    </location>
</feature>
<dbReference type="InterPro" id="IPR027469">
    <property type="entry name" value="Cation_efflux_TMD_sf"/>
</dbReference>
<comment type="caution">
    <text evidence="10">The sequence shown here is derived from an EMBL/GenBank/DDBJ whole genome shotgun (WGS) entry which is preliminary data.</text>
</comment>
<evidence type="ECO:0000256" key="2">
    <source>
        <dbReference type="ARBA" id="ARBA00022448"/>
    </source>
</evidence>
<evidence type="ECO:0000313" key="10">
    <source>
        <dbReference type="EMBL" id="CQR29608.1"/>
    </source>
</evidence>
<dbReference type="InterPro" id="IPR045316">
    <property type="entry name" value="Msc2-like"/>
</dbReference>
<dbReference type="Proteomes" id="UP000078599">
    <property type="component" value="Unassembled WGS sequence"/>
</dbReference>
<feature type="transmembrane region" description="Helical" evidence="8">
    <location>
        <begin position="127"/>
        <end position="150"/>
    </location>
</feature>
<evidence type="ECO:0000259" key="9">
    <source>
        <dbReference type="Pfam" id="PF01545"/>
    </source>
</evidence>
<evidence type="ECO:0000256" key="5">
    <source>
        <dbReference type="ARBA" id="ARBA00023065"/>
    </source>
</evidence>
<feature type="domain" description="Cation efflux protein transmembrane" evidence="9">
    <location>
        <begin position="31"/>
        <end position="349"/>
    </location>
</feature>
<reference evidence="10 11" key="1">
    <citation type="submission" date="2015-03" db="EMBL/GenBank/DDBJ databases">
        <authorList>
            <person name="Regsiter A."/>
            <person name="william w."/>
        </authorList>
    </citation>
    <scope>NUCLEOTIDE SEQUENCE [LARGE SCALE GENOMIC DNA]</scope>
    <source>
        <strain evidence="10 11">CB1</strain>
    </source>
</reference>
<protein>
    <submittedName>
        <fullName evidence="10">Co/Zn/Cd efflux system component</fullName>
    </submittedName>
</protein>
<dbReference type="Pfam" id="PF01545">
    <property type="entry name" value="Cation_efflux"/>
    <property type="match status" value="1"/>
</dbReference>
<dbReference type="InterPro" id="IPR002524">
    <property type="entry name" value="Cation_efflux"/>
</dbReference>
<feature type="compositionally biased region" description="Basic and acidic residues" evidence="7">
    <location>
        <begin position="163"/>
        <end position="176"/>
    </location>
</feature>
<evidence type="ECO:0000256" key="8">
    <source>
        <dbReference type="SAM" id="Phobius"/>
    </source>
</evidence>
<sequence>MNAIPQLAVPDHEHVFLGEGHDRNAHKTWWVIALCSVVMVIEIVGGLHFGSLALIADGLHMSTHAAAMLIAAVAYTYARRHARDTRFSFGTGKVGDLAGFSSAIILAMIALLIGYEAVDRLLHPVRIGFNEAIAIAFLGLIVNIVSAWMLSGGDHGHHHGNGHAHDHSGHAHDDEPKVIDTPAGRLQLSIFEDGVPPRFRVRSLQEPGSAQPLWAADVMLTTVRTGGEEQRFALRDVGDCWESVEEIPEPHDFSLHVKLGARFESFGATLHYEEPIPHTHGGHHRDHNMRAAFVHVAADAAVSVLAILGLAAGKFFGLNFMDPVMGIVGALVIANWSFGLVRDTGAILLDMNPDRRLSHDIATLVKAQGDSIRDLHLWRLGPGHLGAILAVQNHDGERDCVHYQRLLARFDLSHVTVQVTR</sequence>
<keyword evidence="6 8" id="KW-0472">Membrane</keyword>
<feature type="transmembrane region" description="Helical" evidence="8">
    <location>
        <begin position="61"/>
        <end position="77"/>
    </location>
</feature>
<proteinExistence type="predicted"/>
<dbReference type="PANTHER" id="PTHR45755">
    <property type="match status" value="1"/>
</dbReference>
<evidence type="ECO:0000313" key="11">
    <source>
        <dbReference type="Proteomes" id="UP000078599"/>
    </source>
</evidence>
<evidence type="ECO:0000256" key="7">
    <source>
        <dbReference type="SAM" id="MobiDB-lite"/>
    </source>
</evidence>
<dbReference type="RefSeq" id="WP_064971629.1">
    <property type="nucleotide sequence ID" value="NZ_LN831671.1"/>
</dbReference>
<feature type="transmembrane region" description="Helical" evidence="8">
    <location>
        <begin position="97"/>
        <end position="115"/>
    </location>
</feature>
<evidence type="ECO:0000256" key="6">
    <source>
        <dbReference type="ARBA" id="ARBA00023136"/>
    </source>
</evidence>
<dbReference type="SUPFAM" id="SSF161111">
    <property type="entry name" value="Cation efflux protein transmembrane domain-like"/>
    <property type="match status" value="1"/>
</dbReference>
<dbReference type="NCBIfam" id="NF033827">
    <property type="entry name" value="CDF_efflux_DmeF"/>
    <property type="match status" value="1"/>
</dbReference>
<evidence type="ECO:0000256" key="4">
    <source>
        <dbReference type="ARBA" id="ARBA00022989"/>
    </source>
</evidence>
<dbReference type="Gene3D" id="1.20.1510.10">
    <property type="entry name" value="Cation efflux protein transmembrane domain"/>
    <property type="match status" value="2"/>
</dbReference>
<gene>
    <name evidence="10" type="ORF">THICB1_120118</name>
</gene>
<dbReference type="NCBIfam" id="TIGR01297">
    <property type="entry name" value="CDF"/>
    <property type="match status" value="1"/>
</dbReference>
<keyword evidence="11" id="KW-1185">Reference proteome</keyword>
<comment type="subcellular location">
    <subcellularLocation>
        <location evidence="1">Membrane</location>
        <topology evidence="1">Multi-pass membrane protein</topology>
    </subcellularLocation>
</comment>